<gene>
    <name evidence="3" type="ORF">ACFOFO_20720</name>
</gene>
<dbReference type="PANTHER" id="PTHR30537">
    <property type="entry name" value="HTH-TYPE TRANSCRIPTIONAL REGULATOR"/>
    <property type="match status" value="1"/>
</dbReference>
<sequence length="270" mass="29170">RNHDPLHLVGLGANRISTKRTTRRLDLTDEGEWLLARARKILSDLQDTEQQLAARLAQPSGLVRINAATPVLDHLIAPLVADFLDAYPLVRLELMSGETVVDLIEERADLAIRIGPLADSTLNARRLGTSRLRLLASPEYLARHGTPDKIDKLSGHRLLGFTAPASLNIWPLPQQGGDGLPVAPAITASSGETLRHLALAGAGVVCLADFLTRHDVSSGHLVAILESVTLPWTQPVWAVFYKQEALAPRVAALVSFLAQRLTGGILESNS</sequence>
<dbReference type="Proteomes" id="UP001595530">
    <property type="component" value="Unassembled WGS sequence"/>
</dbReference>
<accession>A0ABV7F9K9</accession>
<comment type="caution">
    <text evidence="3">The sequence shown here is derived from an EMBL/GenBank/DDBJ whole genome shotgun (WGS) entry which is preliminary data.</text>
</comment>
<dbReference type="InterPro" id="IPR005119">
    <property type="entry name" value="LysR_subst-bd"/>
</dbReference>
<feature type="domain" description="LysR substrate-binding" evidence="2">
    <location>
        <begin position="58"/>
        <end position="261"/>
    </location>
</feature>
<name>A0ABV7F9K9_9BURK</name>
<dbReference type="Pfam" id="PF03466">
    <property type="entry name" value="LysR_substrate"/>
    <property type="match status" value="1"/>
</dbReference>
<dbReference type="EMBL" id="JBHRTP010000076">
    <property type="protein sequence ID" value="MFC3110356.1"/>
    <property type="molecule type" value="Genomic_DNA"/>
</dbReference>
<dbReference type="InterPro" id="IPR058163">
    <property type="entry name" value="LysR-type_TF_proteobact-type"/>
</dbReference>
<reference evidence="4" key="1">
    <citation type="journal article" date="2019" name="Int. J. Syst. Evol. Microbiol.">
        <title>The Global Catalogue of Microorganisms (GCM) 10K type strain sequencing project: providing services to taxonomists for standard genome sequencing and annotation.</title>
        <authorList>
            <consortium name="The Broad Institute Genomics Platform"/>
            <consortium name="The Broad Institute Genome Sequencing Center for Infectious Disease"/>
            <person name="Wu L."/>
            <person name="Ma J."/>
        </authorList>
    </citation>
    <scope>NUCLEOTIDE SEQUENCE [LARGE SCALE GENOMIC DNA]</scope>
    <source>
        <strain evidence="4">KCTC 42986</strain>
    </source>
</reference>
<protein>
    <submittedName>
        <fullName evidence="3">LysR substrate-binding domain-containing protein</fullName>
    </submittedName>
</protein>
<dbReference type="Gene3D" id="3.40.190.10">
    <property type="entry name" value="Periplasmic binding protein-like II"/>
    <property type="match status" value="2"/>
</dbReference>
<feature type="non-terminal residue" evidence="3">
    <location>
        <position position="1"/>
    </location>
</feature>
<proteinExistence type="inferred from homology"/>
<dbReference type="PANTHER" id="PTHR30537:SF5">
    <property type="entry name" value="HTH-TYPE TRANSCRIPTIONAL ACTIVATOR TTDR-RELATED"/>
    <property type="match status" value="1"/>
</dbReference>
<evidence type="ECO:0000313" key="4">
    <source>
        <dbReference type="Proteomes" id="UP001595530"/>
    </source>
</evidence>
<dbReference type="RefSeq" id="WP_390332691.1">
    <property type="nucleotide sequence ID" value="NZ_JBHRTP010000076.1"/>
</dbReference>
<keyword evidence="4" id="KW-1185">Reference proteome</keyword>
<dbReference type="SUPFAM" id="SSF53850">
    <property type="entry name" value="Periplasmic binding protein-like II"/>
    <property type="match status" value="1"/>
</dbReference>
<evidence type="ECO:0000259" key="2">
    <source>
        <dbReference type="Pfam" id="PF03466"/>
    </source>
</evidence>
<evidence type="ECO:0000313" key="3">
    <source>
        <dbReference type="EMBL" id="MFC3110356.1"/>
    </source>
</evidence>
<evidence type="ECO:0000256" key="1">
    <source>
        <dbReference type="ARBA" id="ARBA00009437"/>
    </source>
</evidence>
<comment type="similarity">
    <text evidence="1">Belongs to the LysR transcriptional regulatory family.</text>
</comment>
<organism evidence="3 4">
    <name type="scientific">Undibacterium arcticum</name>
    <dbReference type="NCBI Taxonomy" id="1762892"/>
    <lineage>
        <taxon>Bacteria</taxon>
        <taxon>Pseudomonadati</taxon>
        <taxon>Pseudomonadota</taxon>
        <taxon>Betaproteobacteria</taxon>
        <taxon>Burkholderiales</taxon>
        <taxon>Oxalobacteraceae</taxon>
        <taxon>Undibacterium</taxon>
    </lineage>
</organism>